<dbReference type="Gene3D" id="3.40.640.10">
    <property type="entry name" value="Type I PLP-dependent aspartate aminotransferase-like (Major domain)"/>
    <property type="match status" value="1"/>
</dbReference>
<dbReference type="Pfam" id="PF01041">
    <property type="entry name" value="DegT_DnrJ_EryC1"/>
    <property type="match status" value="1"/>
</dbReference>
<feature type="active site" description="Proton acceptor" evidence="2">
    <location>
        <position position="210"/>
    </location>
</feature>
<dbReference type="GO" id="GO:0030170">
    <property type="term" value="F:pyridoxal phosphate binding"/>
    <property type="evidence" value="ECO:0007669"/>
    <property type="project" value="TreeGrafter"/>
</dbReference>
<gene>
    <name evidence="5" type="ORF">Asera_13320</name>
</gene>
<dbReference type="EMBL" id="AP023354">
    <property type="protein sequence ID" value="BCJ27224.1"/>
    <property type="molecule type" value="Genomic_DNA"/>
</dbReference>
<evidence type="ECO:0008006" key="7">
    <source>
        <dbReference type="Google" id="ProtNLM"/>
    </source>
</evidence>
<evidence type="ECO:0000256" key="2">
    <source>
        <dbReference type="PIRSR" id="PIRSR000390-1"/>
    </source>
</evidence>
<dbReference type="Gene3D" id="3.90.1150.10">
    <property type="entry name" value="Aspartate Aminotransferase, domain 1"/>
    <property type="match status" value="1"/>
</dbReference>
<name>A0A810KVZ5_9ACTN</name>
<evidence type="ECO:0000256" key="1">
    <source>
        <dbReference type="ARBA" id="ARBA00001933"/>
    </source>
</evidence>
<dbReference type="InterPro" id="IPR015421">
    <property type="entry name" value="PyrdxlP-dep_Trfase_major"/>
</dbReference>
<organism evidence="5 6">
    <name type="scientific">Actinocatenispora sera</name>
    <dbReference type="NCBI Taxonomy" id="390989"/>
    <lineage>
        <taxon>Bacteria</taxon>
        <taxon>Bacillati</taxon>
        <taxon>Actinomycetota</taxon>
        <taxon>Actinomycetes</taxon>
        <taxon>Micromonosporales</taxon>
        <taxon>Micromonosporaceae</taxon>
        <taxon>Actinocatenispora</taxon>
    </lineage>
</organism>
<evidence type="ECO:0000256" key="4">
    <source>
        <dbReference type="RuleBase" id="RU004508"/>
    </source>
</evidence>
<comment type="similarity">
    <text evidence="4">Belongs to the DegT/DnrJ/EryC1 family.</text>
</comment>
<keyword evidence="6" id="KW-1185">Reference proteome</keyword>
<dbReference type="InterPro" id="IPR000653">
    <property type="entry name" value="DegT/StrS_aminotransferase"/>
</dbReference>
<protein>
    <recommendedName>
        <fullName evidence="7">dTDP-4-amino-4,6-dideoxygalactose transaminase</fullName>
    </recommendedName>
</protein>
<keyword evidence="3 4" id="KW-0663">Pyridoxal phosphate</keyword>
<proteinExistence type="inferred from homology"/>
<evidence type="ECO:0000256" key="3">
    <source>
        <dbReference type="PIRSR" id="PIRSR000390-2"/>
    </source>
</evidence>
<dbReference type="SUPFAM" id="SSF53383">
    <property type="entry name" value="PLP-dependent transferases"/>
    <property type="match status" value="1"/>
</dbReference>
<dbReference type="Proteomes" id="UP000680750">
    <property type="component" value="Chromosome"/>
</dbReference>
<dbReference type="OrthoDB" id="5342089at2"/>
<dbReference type="PANTHER" id="PTHR30244:SF34">
    <property type="entry name" value="DTDP-4-AMINO-4,6-DIDEOXYGALACTOSE TRANSAMINASE"/>
    <property type="match status" value="1"/>
</dbReference>
<dbReference type="AlphaFoldDB" id="A0A810KVZ5"/>
<dbReference type="GO" id="GO:0008483">
    <property type="term" value="F:transaminase activity"/>
    <property type="evidence" value="ECO:0007669"/>
    <property type="project" value="TreeGrafter"/>
</dbReference>
<dbReference type="GO" id="GO:0000271">
    <property type="term" value="P:polysaccharide biosynthetic process"/>
    <property type="evidence" value="ECO:0007669"/>
    <property type="project" value="TreeGrafter"/>
</dbReference>
<feature type="modified residue" description="N6-(pyridoxal phosphate)lysine" evidence="3">
    <location>
        <position position="210"/>
    </location>
</feature>
<dbReference type="RefSeq" id="WP_030445453.1">
    <property type="nucleotide sequence ID" value="NZ_AP023354.1"/>
</dbReference>
<evidence type="ECO:0000313" key="5">
    <source>
        <dbReference type="EMBL" id="BCJ27224.1"/>
    </source>
</evidence>
<dbReference type="InterPro" id="IPR015424">
    <property type="entry name" value="PyrdxlP-dep_Trfase"/>
</dbReference>
<dbReference type="PANTHER" id="PTHR30244">
    <property type="entry name" value="TRANSAMINASE"/>
    <property type="match status" value="1"/>
</dbReference>
<reference evidence="5" key="1">
    <citation type="submission" date="2020-08" db="EMBL/GenBank/DDBJ databases">
        <title>Whole genome shotgun sequence of Actinocatenispora sera NBRC 101916.</title>
        <authorList>
            <person name="Komaki H."/>
            <person name="Tamura T."/>
        </authorList>
    </citation>
    <scope>NUCLEOTIDE SEQUENCE</scope>
    <source>
        <strain evidence="5">NBRC 101916</strain>
    </source>
</reference>
<dbReference type="KEGG" id="aser:Asera_13320"/>
<dbReference type="InterPro" id="IPR015422">
    <property type="entry name" value="PyrdxlP-dep_Trfase_small"/>
</dbReference>
<accession>A0A810KVZ5</accession>
<comment type="cofactor">
    <cofactor evidence="1">
        <name>pyridoxal 5'-phosphate</name>
        <dbReference type="ChEBI" id="CHEBI:597326"/>
    </cofactor>
</comment>
<sequence length="417" mass="44417">MVAHTTDVTLAIDGGAPIRTSPWPAYDNGDAYVADEDIAAAVQALRSRRYFRYDSRPHEATEAGAFEAALCRYFGATHALGCASGTTALALGLLALDLPAASGVICPAFTFAATPSAILLAGHRPVLVECDDELQLDLADLRRKMAAGARAIVVVHMRGFAADMPAITAIADEFGVPIVEDAVPALGVRLAGRPLGTWGRVGAFSTQSDKALNTGEGGFLLTDDATVYSRALVYSGAYESRMARHFTDPPGLDDLSLPLFSWRMDEIRAALARAQLGRLPGRLEAHRRNYDRVAAALGGRPDIAVRQPVAPGAYLGEALLLRLPDGPSAWWFARALRAEGIGVRAFGDPDDVNVRAFWNWRFLFPDPAVTRSAYPVSTAAVARTVDIPLSANLTEEDCAQLVDAVDKVAAALPGRLP</sequence>
<dbReference type="PIRSF" id="PIRSF000390">
    <property type="entry name" value="PLP_StrS"/>
    <property type="match status" value="1"/>
</dbReference>
<evidence type="ECO:0000313" key="6">
    <source>
        <dbReference type="Proteomes" id="UP000680750"/>
    </source>
</evidence>